<gene>
    <name evidence="1" type="ORF">JBS370_LOCUS41593</name>
</gene>
<protein>
    <submittedName>
        <fullName evidence="1">Uncharacterized protein</fullName>
    </submittedName>
</protein>
<evidence type="ECO:0000313" key="1">
    <source>
        <dbReference type="EMBL" id="CAF4340003.1"/>
    </source>
</evidence>
<accession>A0A820K958</accession>
<dbReference type="AlphaFoldDB" id="A0A820K958"/>
<proteinExistence type="predicted"/>
<dbReference type="EMBL" id="CAJOBD010047227">
    <property type="protein sequence ID" value="CAF4340003.1"/>
    <property type="molecule type" value="Genomic_DNA"/>
</dbReference>
<evidence type="ECO:0000313" key="2">
    <source>
        <dbReference type="Proteomes" id="UP000663836"/>
    </source>
</evidence>
<reference evidence="1" key="1">
    <citation type="submission" date="2021-02" db="EMBL/GenBank/DDBJ databases">
        <authorList>
            <person name="Nowell W R."/>
        </authorList>
    </citation>
    <scope>NUCLEOTIDE SEQUENCE</scope>
</reference>
<sequence>MTLHYKKDGTFDMRFNSSRAAMSSGFGMSPFGYSGGVSCSPMSTGLQYKKDATLDMRYNSSKALATACHVSRPASSSQLHYKKDNTLDMRYTSSKNAMTSSKSGYTYSGHDIPRNIPVTKAGIPDMRTTAAKEWVKEQ</sequence>
<feature type="non-terminal residue" evidence="1">
    <location>
        <position position="138"/>
    </location>
</feature>
<organism evidence="1 2">
    <name type="scientific">Rotaria sordida</name>
    <dbReference type="NCBI Taxonomy" id="392033"/>
    <lineage>
        <taxon>Eukaryota</taxon>
        <taxon>Metazoa</taxon>
        <taxon>Spiralia</taxon>
        <taxon>Gnathifera</taxon>
        <taxon>Rotifera</taxon>
        <taxon>Eurotatoria</taxon>
        <taxon>Bdelloidea</taxon>
        <taxon>Philodinida</taxon>
        <taxon>Philodinidae</taxon>
        <taxon>Rotaria</taxon>
    </lineage>
</organism>
<comment type="caution">
    <text evidence="1">The sequence shown here is derived from an EMBL/GenBank/DDBJ whole genome shotgun (WGS) entry which is preliminary data.</text>
</comment>
<name>A0A820K958_9BILA</name>
<dbReference type="Proteomes" id="UP000663836">
    <property type="component" value="Unassembled WGS sequence"/>
</dbReference>